<protein>
    <submittedName>
        <fullName evidence="1">Methyltransferase domain-containing protein</fullName>
    </submittedName>
</protein>
<sequence length="302" mass="34452">MKVALETLNECPVCQGSTYKPFLKAKDNTVTEQVFQIVRCESCGFLFTNPRPTEQLIGSYYESTDYISHHDEGKDVMSRLYNRVREFTTQQKIKLLKKSIGFTGSLLDIGSGTGFFLSQAKAAGWQVAGTEPDAQARAISQGRVGEVIFESIQDPYFDTTTYDAITMWHVLEHVHLLNETFEWLHAHLSPKGRLIIAVPNAESEDARRFKEFWAAYDVPRHLYHFTKKSMTQLAEAHQFTVERIVPMWFDSYYVALLSNRYQQGKTNVPQSLWEGSVSNWKGRRVGHGHPNTSSLIYVLAKA</sequence>
<keyword evidence="1" id="KW-0808">Transferase</keyword>
<dbReference type="Pfam" id="PF13489">
    <property type="entry name" value="Methyltransf_23"/>
    <property type="match status" value="1"/>
</dbReference>
<dbReference type="PANTHER" id="PTHR43861">
    <property type="entry name" value="TRANS-ACONITATE 2-METHYLTRANSFERASE-RELATED"/>
    <property type="match status" value="1"/>
</dbReference>
<comment type="caution">
    <text evidence="1">The sequence shown here is derived from an EMBL/GenBank/DDBJ whole genome shotgun (WGS) entry which is preliminary data.</text>
</comment>
<dbReference type="CDD" id="cd02440">
    <property type="entry name" value="AdoMet_MTases"/>
    <property type="match status" value="1"/>
</dbReference>
<accession>A0A7C9BG09</accession>
<dbReference type="PANTHER" id="PTHR43861:SF6">
    <property type="entry name" value="METHYLTRANSFERASE TYPE 11"/>
    <property type="match status" value="1"/>
</dbReference>
<organism evidence="1 2">
    <name type="scientific">Salmonirosea aquatica</name>
    <dbReference type="NCBI Taxonomy" id="2654236"/>
    <lineage>
        <taxon>Bacteria</taxon>
        <taxon>Pseudomonadati</taxon>
        <taxon>Bacteroidota</taxon>
        <taxon>Cytophagia</taxon>
        <taxon>Cytophagales</taxon>
        <taxon>Spirosomataceae</taxon>
        <taxon>Salmonirosea</taxon>
    </lineage>
</organism>
<reference evidence="1 2" key="1">
    <citation type="submission" date="2019-10" db="EMBL/GenBank/DDBJ databases">
        <title>Draft Genome Sequence of Cytophagaceae sp. SJW1-29.</title>
        <authorList>
            <person name="Choi A."/>
        </authorList>
    </citation>
    <scope>NUCLEOTIDE SEQUENCE [LARGE SCALE GENOMIC DNA]</scope>
    <source>
        <strain evidence="1 2">SJW1-29</strain>
    </source>
</reference>
<dbReference type="Proteomes" id="UP000479293">
    <property type="component" value="Unassembled WGS sequence"/>
</dbReference>
<dbReference type="EMBL" id="WHLY01000002">
    <property type="protein sequence ID" value="MPR34181.1"/>
    <property type="molecule type" value="Genomic_DNA"/>
</dbReference>
<proteinExistence type="predicted"/>
<evidence type="ECO:0000313" key="1">
    <source>
        <dbReference type="EMBL" id="MPR34181.1"/>
    </source>
</evidence>
<dbReference type="InterPro" id="IPR029063">
    <property type="entry name" value="SAM-dependent_MTases_sf"/>
</dbReference>
<dbReference type="GO" id="GO:0008168">
    <property type="term" value="F:methyltransferase activity"/>
    <property type="evidence" value="ECO:0007669"/>
    <property type="project" value="UniProtKB-KW"/>
</dbReference>
<name>A0A7C9BG09_9BACT</name>
<dbReference type="SUPFAM" id="SSF53335">
    <property type="entry name" value="S-adenosyl-L-methionine-dependent methyltransferases"/>
    <property type="match status" value="1"/>
</dbReference>
<keyword evidence="1" id="KW-0489">Methyltransferase</keyword>
<dbReference type="GO" id="GO:0032259">
    <property type="term" value="P:methylation"/>
    <property type="evidence" value="ECO:0007669"/>
    <property type="project" value="UniProtKB-KW"/>
</dbReference>
<evidence type="ECO:0000313" key="2">
    <source>
        <dbReference type="Proteomes" id="UP000479293"/>
    </source>
</evidence>
<dbReference type="AlphaFoldDB" id="A0A7C9BG09"/>
<keyword evidence="2" id="KW-1185">Reference proteome</keyword>
<dbReference type="Gene3D" id="3.40.50.150">
    <property type="entry name" value="Vaccinia Virus protein VP39"/>
    <property type="match status" value="1"/>
</dbReference>
<gene>
    <name evidence="1" type="ORF">GBK04_12605</name>
</gene>